<gene>
    <name evidence="1" type="ORF">F8388_022693</name>
</gene>
<sequence>MNRRVQDDWERLVRAILKREQLRAAGQRHERARTPSGIAGSVPASLLKTTNIDAILQVADEIQLEDPSVTRIIVKGARSAGTDPLILGGKQFVFTLKY</sequence>
<comment type="caution">
    <text evidence="1">The sequence shown here is derived from an EMBL/GenBank/DDBJ whole genome shotgun (WGS) entry which is preliminary data.</text>
</comment>
<proteinExistence type="predicted"/>
<organism evidence="1 2">
    <name type="scientific">Cannabis sativa</name>
    <name type="common">Hemp</name>
    <name type="synonym">Marijuana</name>
    <dbReference type="NCBI Taxonomy" id="3483"/>
    <lineage>
        <taxon>Eukaryota</taxon>
        <taxon>Viridiplantae</taxon>
        <taxon>Streptophyta</taxon>
        <taxon>Embryophyta</taxon>
        <taxon>Tracheophyta</taxon>
        <taxon>Spermatophyta</taxon>
        <taxon>Magnoliopsida</taxon>
        <taxon>eudicotyledons</taxon>
        <taxon>Gunneridae</taxon>
        <taxon>Pentapetalae</taxon>
        <taxon>rosids</taxon>
        <taxon>fabids</taxon>
        <taxon>Rosales</taxon>
        <taxon>Cannabaceae</taxon>
        <taxon>Cannabis</taxon>
    </lineage>
</organism>
<evidence type="ECO:0000313" key="1">
    <source>
        <dbReference type="EMBL" id="KAF4376977.1"/>
    </source>
</evidence>
<reference evidence="1 2" key="1">
    <citation type="journal article" date="2020" name="bioRxiv">
        <title>Sequence and annotation of 42 cannabis genomes reveals extensive copy number variation in cannabinoid synthesis and pathogen resistance genes.</title>
        <authorList>
            <person name="Mckernan K.J."/>
            <person name="Helbert Y."/>
            <person name="Kane L.T."/>
            <person name="Ebling H."/>
            <person name="Zhang L."/>
            <person name="Liu B."/>
            <person name="Eaton Z."/>
            <person name="Mclaughlin S."/>
            <person name="Kingan S."/>
            <person name="Baybayan P."/>
            <person name="Concepcion G."/>
            <person name="Jordan M."/>
            <person name="Riva A."/>
            <person name="Barbazuk W."/>
            <person name="Harkins T."/>
        </authorList>
    </citation>
    <scope>NUCLEOTIDE SEQUENCE [LARGE SCALE GENOMIC DNA]</scope>
    <source>
        <strain evidence="2">cv. Jamaican Lion 4</strain>
        <tissue evidence="1">Leaf</tissue>
    </source>
</reference>
<accession>A0A7J6G2B9</accession>
<evidence type="ECO:0000313" key="2">
    <source>
        <dbReference type="Proteomes" id="UP000525078"/>
    </source>
</evidence>
<name>A0A7J6G2B9_CANSA</name>
<dbReference type="Proteomes" id="UP000525078">
    <property type="component" value="Unassembled WGS sequence"/>
</dbReference>
<dbReference type="AlphaFoldDB" id="A0A7J6G2B9"/>
<dbReference type="EMBL" id="JAATIP010000083">
    <property type="protein sequence ID" value="KAF4376977.1"/>
    <property type="molecule type" value="Genomic_DNA"/>
</dbReference>
<protein>
    <submittedName>
        <fullName evidence="1">Uncharacterized protein</fullName>
    </submittedName>
</protein>